<feature type="domain" description="Fucosyltransferase C-terminal" evidence="1">
    <location>
        <begin position="148"/>
        <end position="236"/>
    </location>
</feature>
<dbReference type="SUPFAM" id="SSF53756">
    <property type="entry name" value="UDP-Glycosyltransferase/glycogen phosphorylase"/>
    <property type="match status" value="1"/>
</dbReference>
<keyword evidence="3" id="KW-0808">Transferase</keyword>
<reference evidence="3" key="1">
    <citation type="submission" date="2020-03" db="EMBL/GenBank/DDBJ databases">
        <title>The deep terrestrial virosphere.</title>
        <authorList>
            <person name="Holmfeldt K."/>
            <person name="Nilsson E."/>
            <person name="Simone D."/>
            <person name="Lopez-Fernandez M."/>
            <person name="Wu X."/>
            <person name="de Brujin I."/>
            <person name="Lundin D."/>
            <person name="Andersson A."/>
            <person name="Bertilsson S."/>
            <person name="Dopson M."/>
        </authorList>
    </citation>
    <scope>NUCLEOTIDE SEQUENCE</scope>
    <source>
        <strain evidence="2">MM171A00291</strain>
        <strain evidence="3">MM171B00223</strain>
    </source>
</reference>
<accession>A0A6M3MGB8</accession>
<dbReference type="Gene3D" id="3.40.50.11660">
    <property type="entry name" value="Glycosyl transferase family 10, C-terminal domain"/>
    <property type="match status" value="1"/>
</dbReference>
<dbReference type="InterPro" id="IPR038577">
    <property type="entry name" value="GT10-like_C_sf"/>
</dbReference>
<evidence type="ECO:0000313" key="2">
    <source>
        <dbReference type="EMBL" id="QJB00699.1"/>
    </source>
</evidence>
<dbReference type="EMBL" id="MT143699">
    <property type="protein sequence ID" value="QJB00699.1"/>
    <property type="molecule type" value="Genomic_DNA"/>
</dbReference>
<dbReference type="Pfam" id="PF00852">
    <property type="entry name" value="Glyco_transf_10"/>
    <property type="match status" value="1"/>
</dbReference>
<dbReference type="GO" id="GO:0016740">
    <property type="term" value="F:transferase activity"/>
    <property type="evidence" value="ECO:0007669"/>
    <property type="project" value="UniProtKB-KW"/>
</dbReference>
<dbReference type="InterPro" id="IPR055270">
    <property type="entry name" value="Glyco_tran_10_C"/>
</dbReference>
<organism evidence="3">
    <name type="scientific">viral metagenome</name>
    <dbReference type="NCBI Taxonomy" id="1070528"/>
    <lineage>
        <taxon>unclassified sequences</taxon>
        <taxon>metagenomes</taxon>
        <taxon>organismal metagenomes</taxon>
    </lineage>
</organism>
<proteinExistence type="predicted"/>
<protein>
    <submittedName>
        <fullName evidence="3">Putative glycosyltransferase</fullName>
    </submittedName>
</protein>
<dbReference type="AlphaFoldDB" id="A0A6M3MGB8"/>
<name>A0A6M3MGB8_9ZZZZ</name>
<dbReference type="EMBL" id="MT143887">
    <property type="protein sequence ID" value="QJB04673.1"/>
    <property type="molecule type" value="Genomic_DNA"/>
</dbReference>
<sequence>MYPEPPPLKQGIVGKDDPTARIANVSLYLHEPYSISPHTYNPSVWQWYDTIYTWNSKIYYQFFNRFRMRLTGIQGMVKNTFTGHVPFSSKLGVCTICKMYKTEKEFNIVHMKQDYLNYISGKVKNCGAFGAVKYCHDDVYKGEIKNEDGTLKPSSNEKLRVLARYKYCLAFESCMHDYWALDWITEKIYDCFLAKCMPIFLGAPNIKEKIPKELYISMRDYVGLDELIYTLDNMSELEYNTTTEMAYQYYHDVFDPRVPELDA</sequence>
<evidence type="ECO:0000259" key="1">
    <source>
        <dbReference type="Pfam" id="PF00852"/>
    </source>
</evidence>
<evidence type="ECO:0000313" key="3">
    <source>
        <dbReference type="EMBL" id="QJB04673.1"/>
    </source>
</evidence>
<gene>
    <name evidence="2" type="ORF">MM171A00291_0007</name>
    <name evidence="3" type="ORF">MM171B00223_0050</name>
</gene>